<comment type="caution">
    <text evidence="9">The sequence shown here is derived from an EMBL/GenBank/DDBJ whole genome shotgun (WGS) entry which is preliminary data.</text>
</comment>
<evidence type="ECO:0000256" key="1">
    <source>
        <dbReference type="ARBA" id="ARBA00004651"/>
    </source>
</evidence>
<feature type="transmembrane region" description="Helical" evidence="7">
    <location>
        <begin position="390"/>
        <end position="411"/>
    </location>
</feature>
<dbReference type="InterPro" id="IPR020846">
    <property type="entry name" value="MFS_dom"/>
</dbReference>
<dbReference type="PANTHER" id="PTHR42718">
    <property type="entry name" value="MAJOR FACILITATOR SUPERFAMILY MULTIDRUG TRANSPORTER MFSC"/>
    <property type="match status" value="1"/>
</dbReference>
<feature type="transmembrane region" description="Helical" evidence="7">
    <location>
        <begin position="30"/>
        <end position="54"/>
    </location>
</feature>
<feature type="transmembrane region" description="Helical" evidence="7">
    <location>
        <begin position="98"/>
        <end position="117"/>
    </location>
</feature>
<evidence type="ECO:0000313" key="9">
    <source>
        <dbReference type="EMBL" id="PZQ46038.1"/>
    </source>
</evidence>
<organism evidence="9 10">
    <name type="scientific">Rhodovulum sulfidophilum</name>
    <name type="common">Rhodobacter sulfidophilus</name>
    <dbReference type="NCBI Taxonomy" id="35806"/>
    <lineage>
        <taxon>Bacteria</taxon>
        <taxon>Pseudomonadati</taxon>
        <taxon>Pseudomonadota</taxon>
        <taxon>Alphaproteobacteria</taxon>
        <taxon>Rhodobacterales</taxon>
        <taxon>Paracoccaceae</taxon>
        <taxon>Rhodovulum</taxon>
    </lineage>
</organism>
<evidence type="ECO:0000256" key="4">
    <source>
        <dbReference type="ARBA" id="ARBA00022692"/>
    </source>
</evidence>
<dbReference type="Gene3D" id="1.20.1720.10">
    <property type="entry name" value="Multidrug resistance protein D"/>
    <property type="match status" value="1"/>
</dbReference>
<keyword evidence="6 7" id="KW-0472">Membrane</keyword>
<dbReference type="SUPFAM" id="SSF103473">
    <property type="entry name" value="MFS general substrate transporter"/>
    <property type="match status" value="1"/>
</dbReference>
<reference evidence="9 10" key="1">
    <citation type="submission" date="2017-08" db="EMBL/GenBank/DDBJ databases">
        <title>Infants hospitalized years apart are colonized by the same room-sourced microbial strains.</title>
        <authorList>
            <person name="Brooks B."/>
            <person name="Olm M.R."/>
            <person name="Firek B.A."/>
            <person name="Baker R."/>
            <person name="Thomas B.C."/>
            <person name="Morowitz M.J."/>
            <person name="Banfield J.F."/>
        </authorList>
    </citation>
    <scope>NUCLEOTIDE SEQUENCE [LARGE SCALE GENOMIC DNA]</scope>
    <source>
        <strain evidence="9">S2_005_002_R2_34</strain>
    </source>
</reference>
<feature type="transmembrane region" description="Helical" evidence="7">
    <location>
        <begin position="184"/>
        <end position="205"/>
    </location>
</feature>
<evidence type="ECO:0000256" key="2">
    <source>
        <dbReference type="ARBA" id="ARBA00022448"/>
    </source>
</evidence>
<feature type="transmembrane region" description="Helical" evidence="7">
    <location>
        <begin position="123"/>
        <end position="144"/>
    </location>
</feature>
<dbReference type="Pfam" id="PF07690">
    <property type="entry name" value="MFS_1"/>
    <property type="match status" value="1"/>
</dbReference>
<evidence type="ECO:0000313" key="10">
    <source>
        <dbReference type="Proteomes" id="UP000249185"/>
    </source>
</evidence>
<dbReference type="AlphaFoldDB" id="A0A2W5N078"/>
<keyword evidence="5 7" id="KW-1133">Transmembrane helix</keyword>
<comment type="subcellular location">
    <subcellularLocation>
        <location evidence="1">Cell membrane</location>
        <topology evidence="1">Multi-pass membrane protein</topology>
    </subcellularLocation>
</comment>
<keyword evidence="2" id="KW-0813">Transport</keyword>
<feature type="transmembrane region" description="Helical" evidence="7">
    <location>
        <begin position="271"/>
        <end position="289"/>
    </location>
</feature>
<keyword evidence="3" id="KW-1003">Cell membrane</keyword>
<feature type="transmembrane region" description="Helical" evidence="7">
    <location>
        <begin position="66"/>
        <end position="86"/>
    </location>
</feature>
<feature type="transmembrane region" description="Helical" evidence="7">
    <location>
        <begin position="226"/>
        <end position="251"/>
    </location>
</feature>
<dbReference type="InterPro" id="IPR036259">
    <property type="entry name" value="MFS_trans_sf"/>
</dbReference>
<dbReference type="GO" id="GO:0005886">
    <property type="term" value="C:plasma membrane"/>
    <property type="evidence" value="ECO:0007669"/>
    <property type="project" value="UniProtKB-SubCell"/>
</dbReference>
<keyword evidence="4 7" id="KW-0812">Transmembrane</keyword>
<dbReference type="GO" id="GO:0022857">
    <property type="term" value="F:transmembrane transporter activity"/>
    <property type="evidence" value="ECO:0007669"/>
    <property type="project" value="InterPro"/>
</dbReference>
<name>A0A2W5N078_RHOSU</name>
<sequence>MVDRGQGTLVVPPAEGATVARDGGAPSRELLLGIGGGLLSVIGPLSVTIVTPAYPMLATVFAAPPSQVAGVATMFFMGFSVTQLVCGLLSDALGRRRVGLAFLALFVLASLLTLGAQTIGQMLALRFAQGVGAAVGIATARALVRDQLTGLAAARVINLMYLVLGVGPMLAPLLGSLLAERLGFRAVFGFLALYGAGLMLFLASLRADAEPPDFDRLRLGPQLRTFGRLLSSRSYMLPALGIAGVSGALYGQSALLPHLMMDALAMTPVRFGMAVTTVAVCHVAGSLSARFWISRIAERRLLVAAATLILGASGLFAIAAISAPSVVGLIGPVALAAFAGSHSYPILVTATVADFPRDAGAASALLGFFQMGAGFLVAALAGLFPPSAMLAALGMGTSLAVAGAAGLAWALGGRG</sequence>
<feature type="transmembrane region" description="Helical" evidence="7">
    <location>
        <begin position="329"/>
        <end position="352"/>
    </location>
</feature>
<feature type="transmembrane region" description="Helical" evidence="7">
    <location>
        <begin position="301"/>
        <end position="323"/>
    </location>
</feature>
<dbReference type="Proteomes" id="UP000249185">
    <property type="component" value="Unassembled WGS sequence"/>
</dbReference>
<evidence type="ECO:0000256" key="6">
    <source>
        <dbReference type="ARBA" id="ARBA00023136"/>
    </source>
</evidence>
<dbReference type="PANTHER" id="PTHR42718:SF46">
    <property type="entry name" value="BLR6921 PROTEIN"/>
    <property type="match status" value="1"/>
</dbReference>
<dbReference type="PROSITE" id="PS50850">
    <property type="entry name" value="MFS"/>
    <property type="match status" value="1"/>
</dbReference>
<gene>
    <name evidence="9" type="ORF">DI556_21405</name>
</gene>
<evidence type="ECO:0000256" key="5">
    <source>
        <dbReference type="ARBA" id="ARBA00022989"/>
    </source>
</evidence>
<feature type="transmembrane region" description="Helical" evidence="7">
    <location>
        <begin position="156"/>
        <end position="178"/>
    </location>
</feature>
<evidence type="ECO:0000259" key="8">
    <source>
        <dbReference type="PROSITE" id="PS50850"/>
    </source>
</evidence>
<evidence type="ECO:0000256" key="3">
    <source>
        <dbReference type="ARBA" id="ARBA00022475"/>
    </source>
</evidence>
<accession>A0A2W5N078</accession>
<feature type="transmembrane region" description="Helical" evidence="7">
    <location>
        <begin position="364"/>
        <end position="384"/>
    </location>
</feature>
<feature type="domain" description="Major facilitator superfamily (MFS) profile" evidence="8">
    <location>
        <begin position="32"/>
        <end position="415"/>
    </location>
</feature>
<dbReference type="EMBL" id="QFPW01000032">
    <property type="protein sequence ID" value="PZQ46038.1"/>
    <property type="molecule type" value="Genomic_DNA"/>
</dbReference>
<proteinExistence type="predicted"/>
<protein>
    <recommendedName>
        <fullName evidence="8">Major facilitator superfamily (MFS) profile domain-containing protein</fullName>
    </recommendedName>
</protein>
<dbReference type="InterPro" id="IPR011701">
    <property type="entry name" value="MFS"/>
</dbReference>
<evidence type="ECO:0000256" key="7">
    <source>
        <dbReference type="SAM" id="Phobius"/>
    </source>
</evidence>